<dbReference type="PANTHER" id="PTHR35528:SF3">
    <property type="entry name" value="BLL1675 PROTEIN"/>
    <property type="match status" value="1"/>
</dbReference>
<proteinExistence type="predicted"/>
<comment type="caution">
    <text evidence="5">The sequence shown here is derived from an EMBL/GenBank/DDBJ whole genome shotgun (WGS) entry which is preliminary data.</text>
</comment>
<dbReference type="Pfam" id="PF13610">
    <property type="entry name" value="DDE_Tnp_IS240"/>
    <property type="match status" value="1"/>
</dbReference>
<dbReference type="NCBIfam" id="NF033587">
    <property type="entry name" value="transpos_IS6"/>
    <property type="match status" value="1"/>
</dbReference>
<dbReference type="PANTHER" id="PTHR35528">
    <property type="entry name" value="BLL1675 PROTEIN"/>
    <property type="match status" value="1"/>
</dbReference>
<dbReference type="InterPro" id="IPR032874">
    <property type="entry name" value="DDE_dom"/>
</dbReference>
<name>A0ABQ6PBV4_9SPHN</name>
<accession>A0ABQ6PBV4</accession>
<organism evidence="5 6">
    <name type="scientific">Novosphingobium pituita</name>
    <dbReference type="NCBI Taxonomy" id="3056842"/>
    <lineage>
        <taxon>Bacteria</taxon>
        <taxon>Pseudomonadati</taxon>
        <taxon>Pseudomonadota</taxon>
        <taxon>Alphaproteobacteria</taxon>
        <taxon>Sphingomonadales</taxon>
        <taxon>Sphingomonadaceae</taxon>
        <taxon>Novosphingobium</taxon>
    </lineage>
</organism>
<evidence type="ECO:0000313" key="6">
    <source>
        <dbReference type="Proteomes" id="UP001187221"/>
    </source>
</evidence>
<keyword evidence="1" id="KW-0815">Transposition</keyword>
<evidence type="ECO:0000256" key="3">
    <source>
        <dbReference type="ARBA" id="ARBA00023172"/>
    </source>
</evidence>
<sequence>MDDFKGRHFTGEVILWAVRWYCRYGISYRDLEEMLAERGIDVDHTTIYRWVQRYAPEMEKRLRWFWRRGFDPSWRLDETYVKVRGKWTYLYRAVDKRGDTIDFFLSSTRARYLPSSSAENFERNCPSG</sequence>
<reference evidence="5 6" key="1">
    <citation type="submission" date="2023-06" db="EMBL/GenBank/DDBJ databases">
        <title>Draft genome sequence of Novosphingobium sp. strain IK01.</title>
        <authorList>
            <person name="Hatamoto M."/>
            <person name="Ikarashi T."/>
            <person name="Yamaguchi T."/>
        </authorList>
    </citation>
    <scope>NUCLEOTIDE SEQUENCE [LARGE SCALE GENOMIC DNA]</scope>
    <source>
        <strain evidence="5 6">IK01</strain>
    </source>
</reference>
<evidence type="ECO:0000313" key="5">
    <source>
        <dbReference type="EMBL" id="GMM62580.1"/>
    </source>
</evidence>
<evidence type="ECO:0000259" key="4">
    <source>
        <dbReference type="Pfam" id="PF13610"/>
    </source>
</evidence>
<feature type="domain" description="DDE" evidence="4">
    <location>
        <begin position="73"/>
        <end position="110"/>
    </location>
</feature>
<dbReference type="Proteomes" id="UP001187221">
    <property type="component" value="Unassembled WGS sequence"/>
</dbReference>
<keyword evidence="6" id="KW-1185">Reference proteome</keyword>
<keyword evidence="3" id="KW-0233">DNA recombination</keyword>
<dbReference type="InterPro" id="IPR052183">
    <property type="entry name" value="IS_Transposase"/>
</dbReference>
<protein>
    <recommendedName>
        <fullName evidence="4">DDE domain-containing protein</fullName>
    </recommendedName>
</protein>
<keyword evidence="2" id="KW-0238">DNA-binding</keyword>
<gene>
    <name evidence="5" type="ORF">NUTIK01_33570</name>
</gene>
<evidence type="ECO:0000256" key="2">
    <source>
        <dbReference type="ARBA" id="ARBA00023125"/>
    </source>
</evidence>
<dbReference type="EMBL" id="BTFW01000003">
    <property type="protein sequence ID" value="GMM62580.1"/>
    <property type="molecule type" value="Genomic_DNA"/>
</dbReference>
<dbReference type="InterPro" id="IPR047930">
    <property type="entry name" value="Transpos_IS6"/>
</dbReference>
<evidence type="ECO:0000256" key="1">
    <source>
        <dbReference type="ARBA" id="ARBA00022578"/>
    </source>
</evidence>